<evidence type="ECO:0000256" key="3">
    <source>
        <dbReference type="ARBA" id="ARBA00022547"/>
    </source>
</evidence>
<organism evidence="10">
    <name type="scientific">Mesenchytraeus solifugus</name>
    <name type="common">Glacier ice worm</name>
    <dbReference type="NCBI Taxonomy" id="223748"/>
    <lineage>
        <taxon>Eukaryota</taxon>
        <taxon>Metazoa</taxon>
        <taxon>Spiralia</taxon>
        <taxon>Lophotrochozoa</taxon>
        <taxon>Annelida</taxon>
        <taxon>Clitellata</taxon>
        <taxon>Oligochaeta</taxon>
        <taxon>Enchytraeida</taxon>
        <taxon>Enchytraeidae</taxon>
        <taxon>Mesenchytraeus</taxon>
    </lineage>
</organism>
<sequence length="302" mass="34028">MLSRIALTRTGRLSSFIGGDVNKRVLMALRSVSNTTSLPATAPAAVVHAHPAAEVKPAADGDDIRRTLGQWEVAHKIYFGPERDTVNFPLRTAPETSPPVRLAFIPETWFQAFYDKTGVTGPYVFGTGLITYLLSKEIWIIEHGFTHFVSFWIALYIVATKWGPSISGYLDTQTDALQDRLWWKSVNSAKAEYKAHIAELEKSIWREDGQKYLFEAKKENVDLQLESVYRQRLADVHQSVKKRLDYQVDIQNATRRIHQHHMVQWIVDGVLKGISPQQEKDSLAKCIQDLKTIAAKASAAPA</sequence>
<comment type="subunit">
    <text evidence="9">F-type ATPases have 2 components, CF(1) - the catalytic core - and CF(0) - the membrane proton channel. CF(1) and CF(0) have multiple subunits.</text>
</comment>
<dbReference type="GO" id="GO:0046933">
    <property type="term" value="F:proton-transporting ATP synthase activity, rotational mechanism"/>
    <property type="evidence" value="ECO:0007669"/>
    <property type="project" value="TreeGrafter"/>
</dbReference>
<evidence type="ECO:0000256" key="7">
    <source>
        <dbReference type="ARBA" id="ARBA00023128"/>
    </source>
</evidence>
<protein>
    <recommendedName>
        <fullName evidence="9">ATP synthase subunit b</fullName>
    </recommendedName>
</protein>
<dbReference type="InterPro" id="IPR008688">
    <property type="entry name" value="ATP_synth_Bsub_B/MI25"/>
</dbReference>
<keyword evidence="3 9" id="KW-0138">CF(0)</keyword>
<comment type="similarity">
    <text evidence="1 9">Belongs to the eukaryotic ATPase B chain family.</text>
</comment>
<dbReference type="Gene3D" id="1.20.5.2210">
    <property type="match status" value="1"/>
</dbReference>
<evidence type="ECO:0000256" key="4">
    <source>
        <dbReference type="ARBA" id="ARBA00022781"/>
    </source>
</evidence>
<evidence type="ECO:0000256" key="5">
    <source>
        <dbReference type="ARBA" id="ARBA00022792"/>
    </source>
</evidence>
<evidence type="ECO:0000256" key="2">
    <source>
        <dbReference type="ARBA" id="ARBA00022448"/>
    </source>
</evidence>
<dbReference type="Pfam" id="PF05405">
    <property type="entry name" value="Mt_ATP-synt_B"/>
    <property type="match status" value="1"/>
</dbReference>
<dbReference type="EMBL" id="KU728762">
    <property type="protein sequence ID" value="AOR07060.1"/>
    <property type="molecule type" value="mRNA"/>
</dbReference>
<accession>A0A286Q4T9</accession>
<evidence type="ECO:0000256" key="9">
    <source>
        <dbReference type="RuleBase" id="RU368017"/>
    </source>
</evidence>
<keyword evidence="8 9" id="KW-0472">Membrane</keyword>
<dbReference type="GO" id="GO:0045259">
    <property type="term" value="C:proton-transporting ATP synthase complex"/>
    <property type="evidence" value="ECO:0007669"/>
    <property type="project" value="UniProtKB-KW"/>
</dbReference>
<name>A0A286Q4T9_MESSO</name>
<evidence type="ECO:0000256" key="8">
    <source>
        <dbReference type="ARBA" id="ARBA00023136"/>
    </source>
</evidence>
<dbReference type="PANTHER" id="PTHR12733">
    <property type="entry name" value="MITOCHONDRIAL ATP SYNTHASE B CHAIN"/>
    <property type="match status" value="1"/>
</dbReference>
<reference evidence="10" key="1">
    <citation type="journal article" date="2017" name="Proc. R. Soc. B">
        <title>Punctuated invasion of water, ice, snow and terrestrial ecozones by segmented worms (Oligochaeta: Enchytraeidae: Mesenchytraeus).</title>
        <authorList>
            <person name="Lang S.A."/>
            <person name="Saglam N."/>
            <person name="Kawash J."/>
            <person name="Shain D.H."/>
        </authorList>
    </citation>
    <scope>NUCLEOTIDE SEQUENCE</scope>
</reference>
<dbReference type="AlphaFoldDB" id="A0A286Q4T9"/>
<keyword evidence="2 9" id="KW-0813">Transport</keyword>
<evidence type="ECO:0000256" key="1">
    <source>
        <dbReference type="ARBA" id="ARBA00007479"/>
    </source>
</evidence>
<dbReference type="SUPFAM" id="SSF161060">
    <property type="entry name" value="ATP synthase B chain-like"/>
    <property type="match status" value="1"/>
</dbReference>
<comment type="subcellular location">
    <subcellularLocation>
        <location evidence="9">Mitochondrion</location>
    </subcellularLocation>
    <subcellularLocation>
        <location evidence="9">Mitochondrion inner membrane</location>
    </subcellularLocation>
</comment>
<dbReference type="InterPro" id="IPR013837">
    <property type="entry name" value="ATP_synth_F0_suB"/>
</dbReference>
<evidence type="ECO:0000256" key="6">
    <source>
        <dbReference type="ARBA" id="ARBA00023065"/>
    </source>
</evidence>
<proteinExistence type="evidence at transcript level"/>
<keyword evidence="5 9" id="KW-0999">Mitochondrion inner membrane</keyword>
<keyword evidence="7 9" id="KW-0496">Mitochondrion</keyword>
<comment type="function">
    <text evidence="9">Subunit b, of the mitochondrial membrane ATP synthase complex (F(1)F(0) ATP synthase or Complex V) that produces ATP from ADP in the presence of a proton gradient across the membrane which is generated by electron transport complexes of the respiratory chain. ATP synthase complex consist of a soluble F(1) head domain - the catalytic core - and a membrane F(1) domain - the membrane proton channel. These two domains are linked by a central stalk rotating inside the F(1) region and a stationary peripheral stalk. During catalysis, ATP synthesis in the catalytic domain of F(1) is coupled via a rotary mechanism of the central stalk subunits to proton translocation. In vivo, can only synthesize ATP although its ATP hydrolase activity can be activated artificially in vitro. Part of the complex F(0) domain. Part of the complex F(0) domain and the peripheric stalk, which acts as a stator to hold the catalytic alpha(3)beta(3) subcomplex and subunit a/ATP6 static relative to the rotary elements.</text>
</comment>
<dbReference type="GO" id="GO:0005743">
    <property type="term" value="C:mitochondrial inner membrane"/>
    <property type="evidence" value="ECO:0007669"/>
    <property type="project" value="UniProtKB-SubCell"/>
</dbReference>
<evidence type="ECO:0000313" key="10">
    <source>
        <dbReference type="EMBL" id="AOR07060.1"/>
    </source>
</evidence>
<dbReference type="PANTHER" id="PTHR12733:SF3">
    <property type="entry name" value="ATP SYNTHASE F(0) COMPLEX SUBUNIT B1, MITOCHONDRIAL"/>
    <property type="match status" value="1"/>
</dbReference>
<keyword evidence="4 9" id="KW-0375">Hydrogen ion transport</keyword>
<keyword evidence="6 9" id="KW-0406">Ion transport</keyword>